<dbReference type="SUPFAM" id="SSF49464">
    <property type="entry name" value="Carboxypeptidase regulatory domain-like"/>
    <property type="match status" value="2"/>
</dbReference>
<organism evidence="7 8">
    <name type="scientific">Oikopleura dioica</name>
    <name type="common">Tunicate</name>
    <dbReference type="NCBI Taxonomy" id="34765"/>
    <lineage>
        <taxon>Eukaryota</taxon>
        <taxon>Metazoa</taxon>
        <taxon>Chordata</taxon>
        <taxon>Tunicata</taxon>
        <taxon>Appendicularia</taxon>
        <taxon>Copelata</taxon>
        <taxon>Oikopleuridae</taxon>
        <taxon>Oikopleura</taxon>
    </lineage>
</organism>
<gene>
    <name evidence="7" type="ORF">OKIOD_LOCUS5532</name>
</gene>
<feature type="region of interest" description="Disordered" evidence="4">
    <location>
        <begin position="1389"/>
        <end position="1470"/>
    </location>
</feature>
<feature type="domain" description="Peptidase M14" evidence="6">
    <location>
        <begin position="455"/>
        <end position="756"/>
    </location>
</feature>
<feature type="region of interest" description="Disordered" evidence="4">
    <location>
        <begin position="835"/>
        <end position="935"/>
    </location>
</feature>
<dbReference type="Proteomes" id="UP001158576">
    <property type="component" value="Chromosome XSR"/>
</dbReference>
<evidence type="ECO:0000256" key="2">
    <source>
        <dbReference type="ARBA" id="ARBA00023180"/>
    </source>
</evidence>
<evidence type="ECO:0000256" key="5">
    <source>
        <dbReference type="SAM" id="Phobius"/>
    </source>
</evidence>
<feature type="region of interest" description="Disordered" evidence="4">
    <location>
        <begin position="566"/>
        <end position="585"/>
    </location>
</feature>
<evidence type="ECO:0000313" key="8">
    <source>
        <dbReference type="Proteomes" id="UP001158576"/>
    </source>
</evidence>
<proteinExistence type="inferred from homology"/>
<keyword evidence="5" id="KW-1133">Transmembrane helix</keyword>
<dbReference type="PANTHER" id="PTHR11532">
    <property type="entry name" value="PROTEASE M14 CARBOXYPEPTIDASE"/>
    <property type="match status" value="1"/>
</dbReference>
<feature type="transmembrane region" description="Helical" evidence="5">
    <location>
        <begin position="1478"/>
        <end position="1496"/>
    </location>
</feature>
<dbReference type="InterPro" id="IPR009000">
    <property type="entry name" value="Transl_B-barrel_sf"/>
</dbReference>
<keyword evidence="2" id="KW-0325">Glycoprotein</keyword>
<dbReference type="Pfam" id="PF00246">
    <property type="entry name" value="Peptidase_M14"/>
    <property type="match status" value="2"/>
</dbReference>
<accession>A0ABN7SDQ3</accession>
<dbReference type="InterPro" id="IPR050753">
    <property type="entry name" value="Peptidase_M14_domain"/>
</dbReference>
<feature type="active site" description="Proton donor/acceptor" evidence="3">
    <location>
        <position position="726"/>
    </location>
</feature>
<dbReference type="CDD" id="cd11308">
    <property type="entry name" value="Peptidase_M14NE-CP-C_like"/>
    <property type="match status" value="2"/>
</dbReference>
<dbReference type="PRINTS" id="PR00765">
    <property type="entry name" value="CRBOXYPTASEA"/>
</dbReference>
<evidence type="ECO:0000256" key="1">
    <source>
        <dbReference type="ARBA" id="ARBA00005988"/>
    </source>
</evidence>
<evidence type="ECO:0000313" key="7">
    <source>
        <dbReference type="EMBL" id="CAG5094981.1"/>
    </source>
</evidence>
<feature type="compositionally biased region" description="Acidic residues" evidence="4">
    <location>
        <begin position="1458"/>
        <end position="1467"/>
    </location>
</feature>
<dbReference type="PANTHER" id="PTHR11532:SF73">
    <property type="entry name" value="CARBOXYPEPTIDASE D"/>
    <property type="match status" value="1"/>
</dbReference>
<dbReference type="CDD" id="cd03868">
    <property type="entry name" value="M14_CPD_I"/>
    <property type="match status" value="1"/>
</dbReference>
<protein>
    <submittedName>
        <fullName evidence="7">Oidioi.mRNA.OKI2018_I69.XSR.g13974.t1.cds</fullName>
    </submittedName>
</protein>
<keyword evidence="5" id="KW-0472">Membrane</keyword>
<reference evidence="7 8" key="1">
    <citation type="submission" date="2021-04" db="EMBL/GenBank/DDBJ databases">
        <authorList>
            <person name="Bliznina A."/>
        </authorList>
    </citation>
    <scope>NUCLEOTIDE SEQUENCE [LARGE SCALE GENOMIC DNA]</scope>
</reference>
<keyword evidence="8" id="KW-1185">Reference proteome</keyword>
<keyword evidence="5" id="KW-0812">Transmembrane</keyword>
<feature type="compositionally biased region" description="Polar residues" evidence="4">
    <location>
        <begin position="1425"/>
        <end position="1437"/>
    </location>
</feature>
<dbReference type="Pfam" id="PF13620">
    <property type="entry name" value="CarboxypepD_reg"/>
    <property type="match status" value="2"/>
</dbReference>
<feature type="compositionally biased region" description="Acidic residues" evidence="4">
    <location>
        <begin position="867"/>
        <end position="876"/>
    </location>
</feature>
<name>A0ABN7SDQ3_OIKDI</name>
<dbReference type="InterPro" id="IPR000834">
    <property type="entry name" value="Peptidase_M14"/>
</dbReference>
<feature type="domain" description="Peptidase M14" evidence="6">
    <location>
        <begin position="945"/>
        <end position="1269"/>
    </location>
</feature>
<feature type="compositionally biased region" description="Basic and acidic residues" evidence="4">
    <location>
        <begin position="878"/>
        <end position="893"/>
    </location>
</feature>
<feature type="compositionally biased region" description="Basic and acidic residues" evidence="4">
    <location>
        <begin position="924"/>
        <end position="935"/>
    </location>
</feature>
<feature type="compositionally biased region" description="Acidic residues" evidence="4">
    <location>
        <begin position="1389"/>
        <end position="1424"/>
    </location>
</feature>
<dbReference type="SMART" id="SM00631">
    <property type="entry name" value="Zn_pept"/>
    <property type="match status" value="2"/>
</dbReference>
<dbReference type="PROSITE" id="PS52035">
    <property type="entry name" value="PEPTIDASE_M14"/>
    <property type="match status" value="2"/>
</dbReference>
<comment type="similarity">
    <text evidence="1 3">Belongs to the peptidase M14 family.</text>
</comment>
<evidence type="ECO:0000256" key="4">
    <source>
        <dbReference type="SAM" id="MobiDB-lite"/>
    </source>
</evidence>
<dbReference type="InterPro" id="IPR008969">
    <property type="entry name" value="CarboxyPept-like_regulatory"/>
</dbReference>
<dbReference type="Gene3D" id="2.60.40.1120">
    <property type="entry name" value="Carboxypeptidase-like, regulatory domain"/>
    <property type="match status" value="2"/>
</dbReference>
<dbReference type="SUPFAM" id="SSF50447">
    <property type="entry name" value="Translation proteins"/>
    <property type="match status" value="1"/>
</dbReference>
<sequence>MKVTNMNKKKFCLEVSLMIGRGQFFTRRIVDVSLQPVRQFSTTSQLERRGLTGSKTAFYSSLGDQKYKKFRTAKANRIYIPPVEEYIHLRSGAYRFNEKTRANSLGGYVRNTENFMPMSRLPKSASKWDASLSYENRHFLNSIFDEKKSYAAEERERTIQENIVGEENSRWPIYKYKTGSRRTGMVMKKIGVQPMWLRDGTRVVSTILQVQNCHVIKYFPKHEFNGRTGAVIVGAGTGKPFLKNENYTQYCLDAGVTPKAHLARFPVTENARLQPGTPLHVQHFHVGQYVDVVIKSVDFGEVDVVTRYHKKQNGKSPFYRKYHMRLSPGRWGNHRKVGSAGARGNTKVNLPNWYNELSGRPLKGRRGPGQLGGADTVFWGRKVLRMNTEHQLIWVLGTVAGEIGSWARVYDSRTTKNDVDFAKEPPMFPTFYPELHGDQWADEIYDETLHPFDDESINHEEGTELLKTLNETYPELCYLYSIGASEQNRELWVLQITENVHKRTPGRPRVKSVANMHGDETVGKALMFQLAQFLLEGYETDPVAAEIVNNYDLHLMPSLNPDGFEASREGDCHTSGRDNANRIDLNRNFPDQWRDTNWKVGDTQLGNGRNIAKENLAMIDWILNSRFVLSLNLHAGSEVASYGWDGLPNGQRHGYSKMPDDELLKWLAHVYADNHETMHKMDGAACGEPEPSFIKGVTNGANWYPLNGGMEDFNYIYGDCVEITIELTCCKYPRASTLEHEWTRNKNALLAYIRQSDQTVHGFITCDEGDPQNNVEITVDGIDKVMHSDSNGDYWRPLVPGTYQVTFAKEGFETETITIDVPKGGVARNITLRGKRSSETEEIDDDNQTVIEEKVDSDEPQSILETETLDLVDAQEQEASKEIETPLELRAKNPEPGTDDYDQEPTQSPPEEEANSVLSENEEKESAPARVDLSKLTDPDFNPFKHRLHADLTEYLQKLTEKYSSISKLYSIGKSIKERDLWVVEVSSDPGEHQLFKPELKLVAAMHGNEASSQITAVAFITDLVTNYESDPQVKNFVDSNRIHVLSTMNPDGHEIATLEILNDGPHKQDAQTGGFGRDNNDRVDLNRNFPFPQQGRAPLPARETELVMNWSEKTNFVLSLNLHNGGLLANYPYDDNYWSSKTSYALGRDKKGSYSKCDDDDVFRHLASTYANNHPTMANGKGCEDDAIGIEENPKTKSLYGVERFKGGITNGAEWYEVSGSMQDWNYFYTNTLEVTVEIGCLKYPSEPFLQKYWEANRESIYKYYSFASSGFTGQILDVNENPVSQAIVEIYDQDVPKARSHHVQSLKSGDFFRPLLPGTYSVLIHKPGFHNQTESIEITAEKPTVFLKFNLFQVTPQMDIEDELMEEEEFVDTTQFKAQSEEELLESLESYDDSENSEESQSEESYESESDELFDLEEDDPTSDNSENKLLSFESSENKEDILADPVDPQARTDEDVVDDEDPSWESENSSSFVNILVYGVTTLGILFCCIIFYKKRAPNSGAGTFQFNKIGVQESGADEMELRKSLLRNRV</sequence>
<dbReference type="SUPFAM" id="SSF53187">
    <property type="entry name" value="Zn-dependent exopeptidases"/>
    <property type="match status" value="2"/>
</dbReference>
<feature type="active site" description="Proton donor/acceptor" evidence="3">
    <location>
        <position position="1239"/>
    </location>
</feature>
<dbReference type="Gene3D" id="3.40.630.10">
    <property type="entry name" value="Zn peptidases"/>
    <property type="match status" value="2"/>
</dbReference>
<evidence type="ECO:0000259" key="6">
    <source>
        <dbReference type="PROSITE" id="PS52035"/>
    </source>
</evidence>
<evidence type="ECO:0000256" key="3">
    <source>
        <dbReference type="PROSITE-ProRule" id="PRU01379"/>
    </source>
</evidence>
<dbReference type="EMBL" id="OU015569">
    <property type="protein sequence ID" value="CAG5094981.1"/>
    <property type="molecule type" value="Genomic_DNA"/>
</dbReference>
<dbReference type="Gene3D" id="2.40.30.10">
    <property type="entry name" value="Translation factors"/>
    <property type="match status" value="1"/>
</dbReference>